<keyword evidence="3" id="KW-1003">Cell membrane</keyword>
<dbReference type="OrthoDB" id="9802772at2"/>
<evidence type="ECO:0000313" key="9">
    <source>
        <dbReference type="Proteomes" id="UP000179860"/>
    </source>
</evidence>
<evidence type="ECO:0000256" key="5">
    <source>
        <dbReference type="ARBA" id="ARBA00022741"/>
    </source>
</evidence>
<dbReference type="GO" id="GO:0055085">
    <property type="term" value="P:transmembrane transport"/>
    <property type="evidence" value="ECO:0007669"/>
    <property type="project" value="UniProtKB-ARBA"/>
</dbReference>
<evidence type="ECO:0000313" key="8">
    <source>
        <dbReference type="EMBL" id="APA89021.1"/>
    </source>
</evidence>
<evidence type="ECO:0000259" key="7">
    <source>
        <dbReference type="PROSITE" id="PS50893"/>
    </source>
</evidence>
<dbReference type="KEGG" id="pspw:BJG93_27575"/>
<dbReference type="RefSeq" id="WP_027196536.1">
    <property type="nucleotide sequence ID" value="NZ_CP017562.2"/>
</dbReference>
<keyword evidence="4" id="KW-0472">Membrane</keyword>
<dbReference type="Pfam" id="PF00005">
    <property type="entry name" value="ABC_tran"/>
    <property type="match status" value="2"/>
</dbReference>
<dbReference type="Pfam" id="PF08352">
    <property type="entry name" value="oligo_HPY"/>
    <property type="match status" value="2"/>
</dbReference>
<dbReference type="PANTHER" id="PTHR43776:SF7">
    <property type="entry name" value="D,D-DIPEPTIDE TRANSPORT ATP-BINDING PROTEIN DDPF-RELATED"/>
    <property type="match status" value="1"/>
</dbReference>
<dbReference type="GO" id="GO:0016887">
    <property type="term" value="F:ATP hydrolysis activity"/>
    <property type="evidence" value="ECO:0007669"/>
    <property type="project" value="InterPro"/>
</dbReference>
<dbReference type="AlphaFoldDB" id="A0A1I9YS32"/>
<dbReference type="CDD" id="cd03257">
    <property type="entry name" value="ABC_NikE_OppD_transporters"/>
    <property type="match status" value="2"/>
</dbReference>
<dbReference type="PROSITE" id="PS50893">
    <property type="entry name" value="ABC_TRANSPORTER_2"/>
    <property type="match status" value="2"/>
</dbReference>
<evidence type="ECO:0000256" key="6">
    <source>
        <dbReference type="ARBA" id="ARBA00022840"/>
    </source>
</evidence>
<dbReference type="Proteomes" id="UP000179860">
    <property type="component" value="Chromosome 2"/>
</dbReference>
<evidence type="ECO:0000256" key="4">
    <source>
        <dbReference type="ARBA" id="ARBA00022519"/>
    </source>
</evidence>
<dbReference type="GO" id="GO:0015833">
    <property type="term" value="P:peptide transport"/>
    <property type="evidence" value="ECO:0007669"/>
    <property type="project" value="InterPro"/>
</dbReference>
<name>A0A1I9YS32_9BURK</name>
<comment type="similarity">
    <text evidence="1">Belongs to the ABC transporter superfamily.</text>
</comment>
<evidence type="ECO:0000256" key="2">
    <source>
        <dbReference type="ARBA" id="ARBA00022448"/>
    </source>
</evidence>
<dbReference type="NCBIfam" id="NF007739">
    <property type="entry name" value="PRK10419.1"/>
    <property type="match status" value="2"/>
</dbReference>
<keyword evidence="4" id="KW-0997">Cell inner membrane</keyword>
<organism evidence="8 9">
    <name type="scientific">Paraburkholderia sprentiae WSM5005</name>
    <dbReference type="NCBI Taxonomy" id="754502"/>
    <lineage>
        <taxon>Bacteria</taxon>
        <taxon>Pseudomonadati</taxon>
        <taxon>Pseudomonadota</taxon>
        <taxon>Betaproteobacteria</taxon>
        <taxon>Burkholderiales</taxon>
        <taxon>Burkholderiaceae</taxon>
        <taxon>Paraburkholderia</taxon>
    </lineage>
</organism>
<dbReference type="SMART" id="SM00382">
    <property type="entry name" value="AAA"/>
    <property type="match status" value="2"/>
</dbReference>
<dbReference type="SUPFAM" id="SSF52540">
    <property type="entry name" value="P-loop containing nucleoside triphosphate hydrolases"/>
    <property type="match status" value="2"/>
</dbReference>
<evidence type="ECO:0000256" key="3">
    <source>
        <dbReference type="ARBA" id="ARBA00022475"/>
    </source>
</evidence>
<dbReference type="PROSITE" id="PS00211">
    <property type="entry name" value="ABC_TRANSPORTER_1"/>
    <property type="match status" value="1"/>
</dbReference>
<dbReference type="FunFam" id="3.40.50.300:FF:002585">
    <property type="entry name" value="Glutathione import ATP-binding protein GsiA"/>
    <property type="match status" value="1"/>
</dbReference>
<dbReference type="InterPro" id="IPR017871">
    <property type="entry name" value="ABC_transporter-like_CS"/>
</dbReference>
<gene>
    <name evidence="8" type="ORF">BJG93_27575</name>
</gene>
<keyword evidence="5" id="KW-0547">Nucleotide-binding</keyword>
<dbReference type="GO" id="GO:0005524">
    <property type="term" value="F:ATP binding"/>
    <property type="evidence" value="ECO:0007669"/>
    <property type="project" value="UniProtKB-KW"/>
</dbReference>
<keyword evidence="6 8" id="KW-0067">ATP-binding</keyword>
<protein>
    <submittedName>
        <fullName evidence="8">ABC transporter ATP-binding protein</fullName>
    </submittedName>
</protein>
<keyword evidence="9" id="KW-1185">Reference proteome</keyword>
<dbReference type="STRING" id="754502.BJG93_27575"/>
<reference evidence="8" key="1">
    <citation type="submission" date="2016-09" db="EMBL/GenBank/DDBJ databases">
        <title>The Complete Genome of Burkholderia sprentiae wsm5005.</title>
        <authorList>
            <person name="De Meyer S."/>
            <person name="Wang P."/>
            <person name="Terpolilli J."/>
        </authorList>
    </citation>
    <scope>NUCLEOTIDE SEQUENCE [LARGE SCALE GENOMIC DNA]</scope>
    <source>
        <strain evidence="8">WSM5005</strain>
    </source>
</reference>
<dbReference type="EMBL" id="CP017562">
    <property type="protein sequence ID" value="APA89021.1"/>
    <property type="molecule type" value="Genomic_DNA"/>
</dbReference>
<dbReference type="Gene3D" id="3.40.50.300">
    <property type="entry name" value="P-loop containing nucleotide triphosphate hydrolases"/>
    <property type="match status" value="2"/>
</dbReference>
<reference evidence="8" key="2">
    <citation type="submission" date="2021-06" db="EMBL/GenBank/DDBJ databases">
        <authorList>
            <person name="Rogers T.H."/>
            <person name="Ramsay J.P."/>
            <person name="Wang P."/>
            <person name="Terpolilli J."/>
        </authorList>
    </citation>
    <scope>NUCLEOTIDE SEQUENCE</scope>
    <source>
        <strain evidence="8">WSM5005</strain>
    </source>
</reference>
<evidence type="ECO:0000256" key="1">
    <source>
        <dbReference type="ARBA" id="ARBA00005417"/>
    </source>
</evidence>
<feature type="domain" description="ABC transporter" evidence="7">
    <location>
        <begin position="282"/>
        <end position="521"/>
    </location>
</feature>
<dbReference type="InterPro" id="IPR027417">
    <property type="entry name" value="P-loop_NTPase"/>
</dbReference>
<sequence>MIMRSLDESDVILDVKGLVLEGFSDGRWHTIIDNIDLRVRRGEVVGLIGESGSGKSTLALAAMGYVRPGCRIVSGKIEFIDKNLLTVSESERRSIRGSQIAYVAQSAAASFNPSQKLIRQTVEGAVIHGIKTRRDAERDAKGLFRALLLPEPDRIGRRYPHQVSGGQLQRVMTAMAMSSRPNLIIFDEPTTALDVTTQIEVLAAIKHVVERNSVAALFVTHDLAVVSQLASRIMVMRRGKCVEEGPTRKMIDEPRHEYTRSLWAVRSLQKPPVSNKGSEACLKLEGISAHYGSVKVLDRITMTVHKGRTVAVVGESGSGKSTMARVIAGLHSPSSGRVVFENRVLPNSYVDRTREQLRRVQMIYQMADTALNPCHTVRDIVARPLEFYSKLSKHEISARVSDLLKKIELDDSFAARRPRELSGGQRQRVSIARALAANPDLIICDEVTSALDQVVQEGVLRLLMKLQRELGVTYIFITHDLAVVKAISDEVVVMQNGRIVDQGTREAVMSPPHTAYTESLLSSVPQTDPGWLDTAIRQRRSTQTVN</sequence>
<dbReference type="InterPro" id="IPR003439">
    <property type="entry name" value="ABC_transporter-like_ATP-bd"/>
</dbReference>
<accession>A0A1I9YS32</accession>
<feature type="domain" description="ABC transporter" evidence="7">
    <location>
        <begin position="13"/>
        <end position="263"/>
    </location>
</feature>
<keyword evidence="2" id="KW-0813">Transport</keyword>
<dbReference type="InterPro" id="IPR003593">
    <property type="entry name" value="AAA+_ATPase"/>
</dbReference>
<dbReference type="InterPro" id="IPR013563">
    <property type="entry name" value="Oligopep_ABC_C"/>
</dbReference>
<dbReference type="PANTHER" id="PTHR43776">
    <property type="entry name" value="TRANSPORT ATP-BINDING PROTEIN"/>
    <property type="match status" value="1"/>
</dbReference>
<dbReference type="InterPro" id="IPR050319">
    <property type="entry name" value="ABC_transp_ATP-bind"/>
</dbReference>
<proteinExistence type="inferred from homology"/>